<keyword evidence="2" id="KW-1185">Reference proteome</keyword>
<gene>
    <name evidence="1" type="ORF">I4F81_006016</name>
</gene>
<protein>
    <submittedName>
        <fullName evidence="1">Uncharacterized protein</fullName>
    </submittedName>
</protein>
<evidence type="ECO:0000313" key="1">
    <source>
        <dbReference type="EMBL" id="KAK1863461.1"/>
    </source>
</evidence>
<dbReference type="Proteomes" id="UP000798662">
    <property type="component" value="Chromosome 2"/>
</dbReference>
<comment type="caution">
    <text evidence="1">The sequence shown here is derived from an EMBL/GenBank/DDBJ whole genome shotgun (WGS) entry which is preliminary data.</text>
</comment>
<proteinExistence type="predicted"/>
<sequence length="254" mass="27996">MHDLARPEGGLFHVEVKANNVPMQCDSASTCGRLRWANTTYALLDIHAHVPAEHQLNGRSFPLELHAVHVSADTQEIAVVGMLFDYLGAPHPLLQRLLDAKAAETNVTVAAGEWDNVMRPESGFCHLEGSLTTPPCTEGLNWFLQTDVLSVSRVQVSAFAAIRGEGPAAGNARPLQDTNGREVVQHTESRLHHHAECCCTRDDQGKPTVAQLELVDRPVSMMETWSGLGMTRAQPDVPRDSRGWLDRDFKCLMF</sequence>
<name>A0ACC3BZJ4_PYRYE</name>
<evidence type="ECO:0000313" key="2">
    <source>
        <dbReference type="Proteomes" id="UP000798662"/>
    </source>
</evidence>
<organism evidence="1 2">
    <name type="scientific">Pyropia yezoensis</name>
    <name type="common">Susabi-nori</name>
    <name type="synonym">Porphyra yezoensis</name>
    <dbReference type="NCBI Taxonomy" id="2788"/>
    <lineage>
        <taxon>Eukaryota</taxon>
        <taxon>Rhodophyta</taxon>
        <taxon>Bangiophyceae</taxon>
        <taxon>Bangiales</taxon>
        <taxon>Bangiaceae</taxon>
        <taxon>Pyropia</taxon>
    </lineage>
</organism>
<dbReference type="EMBL" id="CM020619">
    <property type="protein sequence ID" value="KAK1863461.1"/>
    <property type="molecule type" value="Genomic_DNA"/>
</dbReference>
<reference evidence="1" key="1">
    <citation type="submission" date="2019-11" db="EMBL/GenBank/DDBJ databases">
        <title>Nori genome reveals adaptations in red seaweeds to the harsh intertidal environment.</title>
        <authorList>
            <person name="Wang D."/>
            <person name="Mao Y."/>
        </authorList>
    </citation>
    <scope>NUCLEOTIDE SEQUENCE</scope>
    <source>
        <tissue evidence="1">Gametophyte</tissue>
    </source>
</reference>
<accession>A0ACC3BZJ4</accession>